<protein>
    <submittedName>
        <fullName evidence="2">Uncharacterized protein</fullName>
    </submittedName>
</protein>
<proteinExistence type="predicted"/>
<dbReference type="EMBL" id="CP039351">
    <property type="protein sequence ID" value="QCE00411.1"/>
    <property type="molecule type" value="Genomic_DNA"/>
</dbReference>
<reference evidence="2 3" key="1">
    <citation type="submission" date="2019-04" db="EMBL/GenBank/DDBJ databases">
        <title>An improved genome assembly and genetic linkage map for asparagus bean, Vigna unguiculata ssp. sesquipedialis.</title>
        <authorList>
            <person name="Xia Q."/>
            <person name="Zhang R."/>
            <person name="Dong Y."/>
        </authorList>
    </citation>
    <scope>NUCLEOTIDE SEQUENCE [LARGE SCALE GENOMIC DNA]</scope>
    <source>
        <tissue evidence="2">Leaf</tissue>
    </source>
</reference>
<name>A0A4D6MI64_VIGUN</name>
<feature type="compositionally biased region" description="Basic and acidic residues" evidence="1">
    <location>
        <begin position="62"/>
        <end position="81"/>
    </location>
</feature>
<evidence type="ECO:0000313" key="2">
    <source>
        <dbReference type="EMBL" id="QCE00411.1"/>
    </source>
</evidence>
<evidence type="ECO:0000256" key="1">
    <source>
        <dbReference type="SAM" id="MobiDB-lite"/>
    </source>
</evidence>
<organism evidence="2 3">
    <name type="scientific">Vigna unguiculata</name>
    <name type="common">Cowpea</name>
    <dbReference type="NCBI Taxonomy" id="3917"/>
    <lineage>
        <taxon>Eukaryota</taxon>
        <taxon>Viridiplantae</taxon>
        <taxon>Streptophyta</taxon>
        <taxon>Embryophyta</taxon>
        <taxon>Tracheophyta</taxon>
        <taxon>Spermatophyta</taxon>
        <taxon>Magnoliopsida</taxon>
        <taxon>eudicotyledons</taxon>
        <taxon>Gunneridae</taxon>
        <taxon>Pentapetalae</taxon>
        <taxon>rosids</taxon>
        <taxon>fabids</taxon>
        <taxon>Fabales</taxon>
        <taxon>Fabaceae</taxon>
        <taxon>Papilionoideae</taxon>
        <taxon>50 kb inversion clade</taxon>
        <taxon>NPAAA clade</taxon>
        <taxon>indigoferoid/millettioid clade</taxon>
        <taxon>Phaseoleae</taxon>
        <taxon>Vigna</taxon>
    </lineage>
</organism>
<keyword evidence="3" id="KW-1185">Reference proteome</keyword>
<sequence>MQGRVRTRRIVSSEPLLADPEIEKTARRNNSATRRRAQAQQVDHHSYASDTLLSTSQNLDSFPKEEMAENPHGDGKGRERRTLEDYAAFTGHINFNSIARPTKKWLKSLMVMVKVVKDALWQIMQRSQSILT</sequence>
<evidence type="ECO:0000313" key="3">
    <source>
        <dbReference type="Proteomes" id="UP000501690"/>
    </source>
</evidence>
<dbReference type="Proteomes" id="UP000501690">
    <property type="component" value="Linkage Group LG7"/>
</dbReference>
<gene>
    <name evidence="2" type="ORF">DEO72_LG7g1701</name>
</gene>
<feature type="region of interest" description="Disordered" evidence="1">
    <location>
        <begin position="1"/>
        <end position="81"/>
    </location>
</feature>
<accession>A0A4D6MI64</accession>
<feature type="compositionally biased region" description="Polar residues" evidence="1">
    <location>
        <begin position="48"/>
        <end position="60"/>
    </location>
</feature>
<dbReference type="AlphaFoldDB" id="A0A4D6MI64"/>